<comment type="caution">
    <text evidence="3">The sequence shown here is derived from an EMBL/GenBank/DDBJ whole genome shotgun (WGS) entry which is preliminary data.</text>
</comment>
<dbReference type="AlphaFoldDB" id="A0A3R7LJS1"/>
<sequence length="345" mass="37779">MAAAAAAIKRLAKEKLKLDESRVRDFYTCPLEDIFEWHFTLQGPENSPYEGGLYHGSIRFPRNYPFAPPDIIFFTESGRFEVGTKICSSISSYHPELWKPVYDIQLVLVALRLFMAQDEELGVGSLMRRYVAPEEKRRLARESHHFRCAACGMASAWEVWKTQMERHPPVSPEVGASLPKVTEGRRSDAASAGEAETAAATTVPAGSEVGSAAAAVETEPGGEETSTPAMKCNEAAATPPAPTSEAKATTQTKEEQQPQQRRDLDGDVTTPRYGVPSHAPEAAERRDRWDGTAAPALAEPAPPVYVRIQAGGWVLLRVQLKHLDAVIAACSLVCSAIMVKKWCWS</sequence>
<dbReference type="SMART" id="SM00212">
    <property type="entry name" value="UBCc"/>
    <property type="match status" value="1"/>
</dbReference>
<gene>
    <name evidence="3" type="ORF">Tco025E_01758</name>
</gene>
<evidence type="ECO:0000259" key="2">
    <source>
        <dbReference type="PROSITE" id="PS50127"/>
    </source>
</evidence>
<protein>
    <submittedName>
        <fullName evidence="3">Ubiquitin-conjugating enzyme</fullName>
        <ecNumber evidence="3">6.3.2.-</ecNumber>
    </submittedName>
</protein>
<feature type="region of interest" description="Disordered" evidence="1">
    <location>
        <begin position="167"/>
        <end position="289"/>
    </location>
</feature>
<dbReference type="EMBL" id="MKKU01000061">
    <property type="protein sequence ID" value="RNF26009.1"/>
    <property type="molecule type" value="Genomic_DNA"/>
</dbReference>
<evidence type="ECO:0000313" key="4">
    <source>
        <dbReference type="Proteomes" id="UP000284403"/>
    </source>
</evidence>
<dbReference type="Proteomes" id="UP000284403">
    <property type="component" value="Unassembled WGS sequence"/>
</dbReference>
<dbReference type="OrthoDB" id="1158011at2759"/>
<dbReference type="PANTHER" id="PTHR24067">
    <property type="entry name" value="UBIQUITIN-CONJUGATING ENZYME E2"/>
    <property type="match status" value="1"/>
</dbReference>
<dbReference type="SUPFAM" id="SSF54495">
    <property type="entry name" value="UBC-like"/>
    <property type="match status" value="1"/>
</dbReference>
<organism evidence="3 4">
    <name type="scientific">Trypanosoma conorhini</name>
    <dbReference type="NCBI Taxonomy" id="83891"/>
    <lineage>
        <taxon>Eukaryota</taxon>
        <taxon>Discoba</taxon>
        <taxon>Euglenozoa</taxon>
        <taxon>Kinetoplastea</taxon>
        <taxon>Metakinetoplastina</taxon>
        <taxon>Trypanosomatida</taxon>
        <taxon>Trypanosomatidae</taxon>
        <taxon>Trypanosoma</taxon>
    </lineage>
</organism>
<dbReference type="InterPro" id="IPR050113">
    <property type="entry name" value="Ub_conjugating_enzyme"/>
</dbReference>
<feature type="compositionally biased region" description="Low complexity" evidence="1">
    <location>
        <begin position="189"/>
        <end position="228"/>
    </location>
</feature>
<evidence type="ECO:0000313" key="3">
    <source>
        <dbReference type="EMBL" id="RNF26009.1"/>
    </source>
</evidence>
<keyword evidence="4" id="KW-1185">Reference proteome</keyword>
<proteinExistence type="predicted"/>
<dbReference type="FunFam" id="3.10.110.10:FF:000109">
    <property type="entry name" value="Ubiquitin-conjugating enzyme E2 J2-like"/>
    <property type="match status" value="1"/>
</dbReference>
<evidence type="ECO:0000256" key="1">
    <source>
        <dbReference type="SAM" id="MobiDB-lite"/>
    </source>
</evidence>
<name>A0A3R7LJS1_9TRYP</name>
<accession>A0A3R7LJS1</accession>
<reference evidence="3 4" key="1">
    <citation type="journal article" date="2018" name="BMC Genomics">
        <title>Genomic comparison of Trypanosoma conorhini and Trypanosoma rangeli to Trypanosoma cruzi strains of high and low virulence.</title>
        <authorList>
            <person name="Bradwell K.R."/>
            <person name="Koparde V.N."/>
            <person name="Matveyev A.V."/>
            <person name="Serrano M.G."/>
            <person name="Alves J.M."/>
            <person name="Parikh H."/>
            <person name="Huang B."/>
            <person name="Lee V."/>
            <person name="Espinosa-Alvarez O."/>
            <person name="Ortiz P.A."/>
            <person name="Costa-Martins A.G."/>
            <person name="Teixeira M.M."/>
            <person name="Buck G.A."/>
        </authorList>
    </citation>
    <scope>NUCLEOTIDE SEQUENCE [LARGE SCALE GENOMIC DNA]</scope>
    <source>
        <strain evidence="3 4">025E</strain>
    </source>
</reference>
<feature type="compositionally biased region" description="Basic and acidic residues" evidence="1">
    <location>
        <begin position="252"/>
        <end position="265"/>
    </location>
</feature>
<dbReference type="EC" id="6.3.2.-" evidence="3"/>
<dbReference type="GeneID" id="40315369"/>
<dbReference type="CDD" id="cd23799">
    <property type="entry name" value="UBCc_UBE2J"/>
    <property type="match status" value="1"/>
</dbReference>
<dbReference type="Gene3D" id="3.10.110.10">
    <property type="entry name" value="Ubiquitin Conjugating Enzyme"/>
    <property type="match status" value="1"/>
</dbReference>
<dbReference type="GO" id="GO:0016874">
    <property type="term" value="F:ligase activity"/>
    <property type="evidence" value="ECO:0007669"/>
    <property type="project" value="UniProtKB-KW"/>
</dbReference>
<dbReference type="InterPro" id="IPR000608">
    <property type="entry name" value="UBC"/>
</dbReference>
<dbReference type="Pfam" id="PF00179">
    <property type="entry name" value="UQ_con"/>
    <property type="match status" value="1"/>
</dbReference>
<dbReference type="RefSeq" id="XP_029231215.1">
    <property type="nucleotide sequence ID" value="XM_029368694.1"/>
</dbReference>
<keyword evidence="3" id="KW-0436">Ligase</keyword>
<feature type="domain" description="UBC core" evidence="2">
    <location>
        <begin position="6"/>
        <end position="157"/>
    </location>
</feature>
<feature type="compositionally biased region" description="Low complexity" evidence="1">
    <location>
        <begin position="235"/>
        <end position="251"/>
    </location>
</feature>
<dbReference type="InterPro" id="IPR016135">
    <property type="entry name" value="UBQ-conjugating_enzyme/RWD"/>
</dbReference>
<dbReference type="PROSITE" id="PS50127">
    <property type="entry name" value="UBC_2"/>
    <property type="match status" value="1"/>
</dbReference>